<dbReference type="InterPro" id="IPR008580">
    <property type="entry name" value="PPPDE_dom"/>
</dbReference>
<dbReference type="OrthoDB" id="412286at2759"/>
<dbReference type="SMART" id="SM01179">
    <property type="entry name" value="DUF862"/>
    <property type="match status" value="1"/>
</dbReference>
<evidence type="ECO:0000313" key="6">
    <source>
        <dbReference type="EMBL" id="KAH0570359.1"/>
    </source>
</evidence>
<accession>V6LXK4</accession>
<keyword evidence="7" id="KW-1185">Reference proteome</keyword>
<proteinExistence type="inferred from homology"/>
<protein>
    <submittedName>
        <fullName evidence="5">PPPDE putative peptidase domain-containing protein</fullName>
    </submittedName>
</protein>
<reference evidence="6" key="2">
    <citation type="submission" date="2020-12" db="EMBL/GenBank/DDBJ databases">
        <title>New Spironucleus salmonicida genome in near-complete chromosomes.</title>
        <authorList>
            <person name="Xu F."/>
            <person name="Kurt Z."/>
            <person name="Jimenez-Gonzalez A."/>
            <person name="Astvaldsson A."/>
            <person name="Andersson J.O."/>
            <person name="Svard S.G."/>
        </authorList>
    </citation>
    <scope>NUCLEOTIDE SEQUENCE</scope>
    <source>
        <strain evidence="6">ATCC 50377</strain>
    </source>
</reference>
<dbReference type="EMBL" id="AUWU02000008">
    <property type="protein sequence ID" value="KAH0570359.1"/>
    <property type="molecule type" value="Genomic_DNA"/>
</dbReference>
<evidence type="ECO:0000313" key="7">
    <source>
        <dbReference type="Proteomes" id="UP000018208"/>
    </source>
</evidence>
<sequence length="180" mass="19748">MNFDELLTYHCQLLKDIPKSSKISVLINLYELSPVLSPTKSLGIGVFHSAVEIGGYEIAYGGTRCEGTGIFFAKPLTVPHPARFFKQINMGPSKLNCTQIADFLIKNKDIFSGLSYHIIQKNCNHFSEFLSKKLSGKKLPEYVNRIAKIGSKMGCFGGIGEILGFEEGIGPDIGRSNDGI</sequence>
<keyword evidence="2" id="KW-0645">Protease</keyword>
<comment type="similarity">
    <text evidence="1">Belongs to the DeSI family.</text>
</comment>
<evidence type="ECO:0000256" key="1">
    <source>
        <dbReference type="ARBA" id="ARBA00008140"/>
    </source>
</evidence>
<reference evidence="5 6" key="1">
    <citation type="journal article" date="2014" name="PLoS Genet.">
        <title>The Genome of Spironucleus salmonicida Highlights a Fish Pathogen Adapted to Fluctuating Environments.</title>
        <authorList>
            <person name="Xu F."/>
            <person name="Jerlstrom-Hultqvist J."/>
            <person name="Einarsson E."/>
            <person name="Astvaldsson A."/>
            <person name="Svard S.G."/>
            <person name="Andersson J.O."/>
        </authorList>
    </citation>
    <scope>NUCLEOTIDE SEQUENCE</scope>
    <source>
        <strain evidence="6">ATCC 50377</strain>
    </source>
</reference>
<keyword evidence="3" id="KW-0378">Hydrolase</keyword>
<dbReference type="PANTHER" id="PTHR12378:SF80">
    <property type="entry name" value="IP06716P-RELATED"/>
    <property type="match status" value="1"/>
</dbReference>
<dbReference type="Proteomes" id="UP000018208">
    <property type="component" value="Unassembled WGS sequence"/>
</dbReference>
<dbReference type="AlphaFoldDB" id="V6LXK4"/>
<dbReference type="GO" id="GO:0016579">
    <property type="term" value="P:protein deubiquitination"/>
    <property type="evidence" value="ECO:0007669"/>
    <property type="project" value="TreeGrafter"/>
</dbReference>
<dbReference type="EMBL" id="KI546092">
    <property type="protein sequence ID" value="EST45549.1"/>
    <property type="molecule type" value="Genomic_DNA"/>
</dbReference>
<dbReference type="GO" id="GO:0101005">
    <property type="term" value="F:deubiquitinase activity"/>
    <property type="evidence" value="ECO:0007669"/>
    <property type="project" value="TreeGrafter"/>
</dbReference>
<dbReference type="VEuPathDB" id="GiardiaDB:SS50377_28337"/>
<evidence type="ECO:0000259" key="4">
    <source>
        <dbReference type="PROSITE" id="PS51858"/>
    </source>
</evidence>
<dbReference type="PROSITE" id="PS51858">
    <property type="entry name" value="PPPDE"/>
    <property type="match status" value="1"/>
</dbReference>
<evidence type="ECO:0000313" key="5">
    <source>
        <dbReference type="EMBL" id="EST45549.1"/>
    </source>
</evidence>
<dbReference type="PANTHER" id="PTHR12378">
    <property type="entry name" value="DESUMOYLATING ISOPEPTIDASE"/>
    <property type="match status" value="1"/>
</dbReference>
<evidence type="ECO:0000256" key="2">
    <source>
        <dbReference type="ARBA" id="ARBA00022670"/>
    </source>
</evidence>
<feature type="domain" description="PPPDE" evidence="4">
    <location>
        <begin position="23"/>
        <end position="154"/>
    </location>
</feature>
<organism evidence="5">
    <name type="scientific">Spironucleus salmonicida</name>
    <dbReference type="NCBI Taxonomy" id="348837"/>
    <lineage>
        <taxon>Eukaryota</taxon>
        <taxon>Metamonada</taxon>
        <taxon>Diplomonadida</taxon>
        <taxon>Hexamitidae</taxon>
        <taxon>Hexamitinae</taxon>
        <taxon>Spironucleus</taxon>
    </lineage>
</organism>
<dbReference type="GO" id="GO:0006508">
    <property type="term" value="P:proteolysis"/>
    <property type="evidence" value="ECO:0007669"/>
    <property type="project" value="UniProtKB-KW"/>
</dbReference>
<gene>
    <name evidence="5" type="ORF">SS50377_14515</name>
    <name evidence="6" type="ORF">SS50377_28337</name>
</gene>
<dbReference type="InterPro" id="IPR042266">
    <property type="entry name" value="PPPDE_sf"/>
</dbReference>
<evidence type="ECO:0000256" key="3">
    <source>
        <dbReference type="ARBA" id="ARBA00022801"/>
    </source>
</evidence>
<name>V6LXK4_9EUKA</name>
<dbReference type="Gene3D" id="3.90.1720.30">
    <property type="entry name" value="PPPDE domains"/>
    <property type="match status" value="1"/>
</dbReference>
<dbReference type="Pfam" id="PF05903">
    <property type="entry name" value="Peptidase_C97"/>
    <property type="match status" value="1"/>
</dbReference>